<organism evidence="17 18">
    <name type="scientific">Oncorhynchus kisutch</name>
    <name type="common">Coho salmon</name>
    <name type="synonym">Salmo kisutch</name>
    <dbReference type="NCBI Taxonomy" id="8019"/>
    <lineage>
        <taxon>Eukaryota</taxon>
        <taxon>Metazoa</taxon>
        <taxon>Chordata</taxon>
        <taxon>Craniata</taxon>
        <taxon>Vertebrata</taxon>
        <taxon>Euteleostomi</taxon>
        <taxon>Actinopterygii</taxon>
        <taxon>Neopterygii</taxon>
        <taxon>Teleostei</taxon>
        <taxon>Protacanthopterygii</taxon>
        <taxon>Salmoniformes</taxon>
        <taxon>Salmonidae</taxon>
        <taxon>Salmoninae</taxon>
        <taxon>Oncorhynchus</taxon>
    </lineage>
</organism>
<evidence type="ECO:0000256" key="4">
    <source>
        <dbReference type="ARBA" id="ARBA00022490"/>
    </source>
</evidence>
<proteinExistence type="predicted"/>
<accession>A0A8C7F8V7</accession>
<evidence type="ECO:0000256" key="12">
    <source>
        <dbReference type="ARBA" id="ARBA00023163"/>
    </source>
</evidence>
<evidence type="ECO:0000256" key="10">
    <source>
        <dbReference type="ARBA" id="ARBA00023125"/>
    </source>
</evidence>
<dbReference type="SMART" id="SM00353">
    <property type="entry name" value="HLH"/>
    <property type="match status" value="1"/>
</dbReference>
<dbReference type="InterPro" id="IPR013655">
    <property type="entry name" value="PAS_fold_3"/>
</dbReference>
<evidence type="ECO:0000259" key="15">
    <source>
        <dbReference type="PROSITE" id="PS50112"/>
    </source>
</evidence>
<keyword evidence="6" id="KW-0677">Repeat</keyword>
<feature type="region of interest" description="Disordered" evidence="14">
    <location>
        <begin position="436"/>
        <end position="460"/>
    </location>
</feature>
<evidence type="ECO:0000256" key="1">
    <source>
        <dbReference type="ARBA" id="ARBA00004123"/>
    </source>
</evidence>
<evidence type="ECO:0000256" key="13">
    <source>
        <dbReference type="ARBA" id="ARBA00023242"/>
    </source>
</evidence>
<dbReference type="FunFam" id="4.10.280.10:FF:000024">
    <property type="entry name" value="Aryl hydrocarbon receptor 2"/>
    <property type="match status" value="1"/>
</dbReference>
<dbReference type="SMART" id="SM00086">
    <property type="entry name" value="PAC"/>
    <property type="match status" value="1"/>
</dbReference>
<evidence type="ECO:0000256" key="6">
    <source>
        <dbReference type="ARBA" id="ARBA00022737"/>
    </source>
</evidence>
<keyword evidence="7" id="KW-0013">ADP-ribosylation</keyword>
<evidence type="ECO:0000259" key="16">
    <source>
        <dbReference type="PROSITE" id="PS50888"/>
    </source>
</evidence>
<dbReference type="GO" id="GO:1904613">
    <property type="term" value="P:cellular response to 2,3,7,8-tetrachlorodibenzodioxine"/>
    <property type="evidence" value="ECO:0007669"/>
    <property type="project" value="UniProtKB-ARBA"/>
</dbReference>
<dbReference type="FunFam" id="3.30.450.20:FF:000019">
    <property type="entry name" value="Aryl hydrocarbon receptor 1"/>
    <property type="match status" value="1"/>
</dbReference>
<evidence type="ECO:0000256" key="8">
    <source>
        <dbReference type="ARBA" id="ARBA00023015"/>
    </source>
</evidence>
<keyword evidence="12" id="KW-0804">Transcription</keyword>
<dbReference type="InterPro" id="IPR033348">
    <property type="entry name" value="AHR_bHLH"/>
</dbReference>
<evidence type="ECO:0000256" key="7">
    <source>
        <dbReference type="ARBA" id="ARBA00022765"/>
    </source>
</evidence>
<dbReference type="SUPFAM" id="SSF47459">
    <property type="entry name" value="HLH, helix-loop-helix DNA-binding domain"/>
    <property type="match status" value="1"/>
</dbReference>
<dbReference type="InterPro" id="IPR000014">
    <property type="entry name" value="PAS"/>
</dbReference>
<evidence type="ECO:0000256" key="5">
    <source>
        <dbReference type="ARBA" id="ARBA00022491"/>
    </source>
</evidence>
<dbReference type="SMART" id="SM00091">
    <property type="entry name" value="PAS"/>
    <property type="match status" value="2"/>
</dbReference>
<keyword evidence="5" id="KW-0678">Repressor</keyword>
<dbReference type="Pfam" id="PF00989">
    <property type="entry name" value="PAS"/>
    <property type="match status" value="1"/>
</dbReference>
<name>A0A8C7F8V7_ONCKI</name>
<keyword evidence="8" id="KW-0805">Transcription regulation</keyword>
<dbReference type="InterPro" id="IPR039091">
    <property type="entry name" value="AHR/AHRR"/>
</dbReference>
<dbReference type="CDD" id="cd11436">
    <property type="entry name" value="bHLH-PAS_AhR"/>
    <property type="match status" value="1"/>
</dbReference>
<dbReference type="InterPro" id="IPR001610">
    <property type="entry name" value="PAC"/>
</dbReference>
<dbReference type="GO" id="GO:0000976">
    <property type="term" value="F:transcription cis-regulatory region binding"/>
    <property type="evidence" value="ECO:0007669"/>
    <property type="project" value="TreeGrafter"/>
</dbReference>
<dbReference type="CDD" id="cd00130">
    <property type="entry name" value="PAS"/>
    <property type="match status" value="2"/>
</dbReference>
<dbReference type="GO" id="GO:0048511">
    <property type="term" value="P:rhythmic process"/>
    <property type="evidence" value="ECO:0007669"/>
    <property type="project" value="UniProtKB-KW"/>
</dbReference>
<dbReference type="PANTHER" id="PTHR10649:SF18">
    <property type="entry name" value="ARYL HYDROCARBON RECEPTOR 1 BETA"/>
    <property type="match status" value="1"/>
</dbReference>
<gene>
    <name evidence="17" type="primary">LOC109870757</name>
</gene>
<evidence type="ECO:0000256" key="2">
    <source>
        <dbReference type="ARBA" id="ARBA00004496"/>
    </source>
</evidence>
<feature type="domain" description="BHLH" evidence="16">
    <location>
        <begin position="41"/>
        <end position="94"/>
    </location>
</feature>
<dbReference type="Pfam" id="PF00010">
    <property type="entry name" value="HLH"/>
    <property type="match status" value="1"/>
</dbReference>
<feature type="compositionally biased region" description="Polar residues" evidence="14">
    <location>
        <begin position="817"/>
        <end position="1094"/>
    </location>
</feature>
<dbReference type="PANTHER" id="PTHR10649">
    <property type="entry name" value="ARYL HYDROCARBON RECEPTOR"/>
    <property type="match status" value="1"/>
</dbReference>
<dbReference type="FunFam" id="3.30.450.20:FF:000035">
    <property type="entry name" value="Aryl hydrocarbon receptor"/>
    <property type="match status" value="1"/>
</dbReference>
<keyword evidence="4" id="KW-0963">Cytoplasm</keyword>
<dbReference type="AlphaFoldDB" id="A0A8C7F8V7"/>
<dbReference type="PROSITE" id="PS50888">
    <property type="entry name" value="BHLH"/>
    <property type="match status" value="1"/>
</dbReference>
<comment type="subcellular location">
    <subcellularLocation>
        <location evidence="2">Cytoplasm</location>
    </subcellularLocation>
    <subcellularLocation>
        <location evidence="1">Nucleus</location>
    </subcellularLocation>
</comment>
<dbReference type="Pfam" id="PF08447">
    <property type="entry name" value="PAS_3"/>
    <property type="match status" value="1"/>
</dbReference>
<dbReference type="GO" id="GO:0005634">
    <property type="term" value="C:nucleus"/>
    <property type="evidence" value="ECO:0007669"/>
    <property type="project" value="UniProtKB-SubCell"/>
</dbReference>
<evidence type="ECO:0000313" key="18">
    <source>
        <dbReference type="Proteomes" id="UP000694557"/>
    </source>
</evidence>
<dbReference type="InterPro" id="IPR011598">
    <property type="entry name" value="bHLH_dom"/>
</dbReference>
<dbReference type="Gene3D" id="3.30.450.20">
    <property type="entry name" value="PAS domain"/>
    <property type="match status" value="2"/>
</dbReference>
<keyword evidence="10" id="KW-0238">DNA-binding</keyword>
<dbReference type="InterPro" id="IPR013767">
    <property type="entry name" value="PAS_fold"/>
</dbReference>
<feature type="domain" description="PAS" evidence="15">
    <location>
        <begin position="130"/>
        <end position="193"/>
    </location>
</feature>
<dbReference type="SUPFAM" id="SSF55785">
    <property type="entry name" value="PYP-like sensor domain (PAS domain)"/>
    <property type="match status" value="2"/>
</dbReference>
<reference evidence="17" key="1">
    <citation type="submission" date="2025-08" db="UniProtKB">
        <authorList>
            <consortium name="Ensembl"/>
        </authorList>
    </citation>
    <scope>IDENTIFICATION</scope>
</reference>
<dbReference type="InterPro" id="IPR036638">
    <property type="entry name" value="HLH_DNA-bd_sf"/>
</dbReference>
<dbReference type="GO" id="GO:0046983">
    <property type="term" value="F:protein dimerization activity"/>
    <property type="evidence" value="ECO:0007669"/>
    <property type="project" value="InterPro"/>
</dbReference>
<evidence type="ECO:0000256" key="9">
    <source>
        <dbReference type="ARBA" id="ARBA00023108"/>
    </source>
</evidence>
<keyword evidence="9" id="KW-0090">Biological rhythms</keyword>
<dbReference type="Ensembl" id="ENSOKIT00005022991.1">
    <property type="protein sequence ID" value="ENSOKIP00005021625.1"/>
    <property type="gene ID" value="ENSOKIG00005009542.1"/>
</dbReference>
<dbReference type="InterPro" id="IPR035965">
    <property type="entry name" value="PAS-like_dom_sf"/>
</dbReference>
<protein>
    <recommendedName>
        <fullName evidence="3">Aryl hydrocarbon receptor</fullName>
    </recommendedName>
</protein>
<evidence type="ECO:0000313" key="17">
    <source>
        <dbReference type="Ensembl" id="ENSOKIP00005021625.1"/>
    </source>
</evidence>
<keyword evidence="18" id="KW-1185">Reference proteome</keyword>
<feature type="region of interest" description="Disordered" evidence="14">
    <location>
        <begin position="201"/>
        <end position="221"/>
    </location>
</feature>
<dbReference type="GO" id="GO:0004879">
    <property type="term" value="F:nuclear receptor activity"/>
    <property type="evidence" value="ECO:0007669"/>
    <property type="project" value="UniProtKB-ARBA"/>
</dbReference>
<dbReference type="Proteomes" id="UP000694557">
    <property type="component" value="Unassembled WGS sequence"/>
</dbReference>
<evidence type="ECO:0000256" key="11">
    <source>
        <dbReference type="ARBA" id="ARBA00023159"/>
    </source>
</evidence>
<dbReference type="GO" id="GO:0005737">
    <property type="term" value="C:cytoplasm"/>
    <property type="evidence" value="ECO:0007669"/>
    <property type="project" value="UniProtKB-SubCell"/>
</dbReference>
<dbReference type="GO" id="GO:0034751">
    <property type="term" value="C:aryl hydrocarbon receptor complex"/>
    <property type="evidence" value="ECO:0007669"/>
    <property type="project" value="TreeGrafter"/>
</dbReference>
<dbReference type="GO" id="GO:0006805">
    <property type="term" value="P:xenobiotic metabolic process"/>
    <property type="evidence" value="ECO:0007669"/>
    <property type="project" value="InterPro"/>
</dbReference>
<reference evidence="17" key="2">
    <citation type="submission" date="2025-09" db="UniProtKB">
        <authorList>
            <consortium name="Ensembl"/>
        </authorList>
    </citation>
    <scope>IDENTIFICATION</scope>
</reference>
<keyword evidence="13" id="KW-0539">Nucleus</keyword>
<evidence type="ECO:0000256" key="3">
    <source>
        <dbReference type="ARBA" id="ARBA00015909"/>
    </source>
</evidence>
<dbReference type="PROSITE" id="PS50112">
    <property type="entry name" value="PAS"/>
    <property type="match status" value="1"/>
</dbReference>
<feature type="region of interest" description="Disordered" evidence="14">
    <location>
        <begin position="812"/>
        <end position="1094"/>
    </location>
</feature>
<sequence length="1231" mass="133558">MPPPGRLMCLHCLIHSVVKVWDFGVIRSRFMEKCCGVKPPQSEGAKSNPSKRHRDRLNGELERLASLLPFPEEVTTSLDKLSILRLSVSYLRAKNFFTVALKNCTCSGGSADNSKATGLEDSWLPEGELLLQALNGFVLVVTNDGTIFYSSHTIQDYLGFHQTDIMHQSVYELVHTEDQQELRRNLHWALNPPAIMDTLGKSSSDVEPESSTTVTYNPEQLPPENSSFLERNFVCRFRCLLDNSSGFLALSLQGRLKFLRGQNQRQENRVKAPPQLALFAIATPLQPPSILEIRTKNMTFRTKHKLDFTPMACDAKGKIVLGYTEAELRVRGSGYQFIHAADMLYCAENHVRMMKTGESGLTVFRLLTKDNLWKWVQANARLVYKNGKPDYIIATQRPLMEEEGGEHLRKRSMHLPFTFATGEALLYQSSHPIGRFNHSTQGSEKNGNKSKKGRIDRVSRDGLDPGSLLGALMSQAESVYVCQPALEPQLSFHSSLFGDRVGFSDSDPTALLQGWDESSNGVVGPGLPEPASSFDPMLATLDSLSLGGPGDGEGGNGENCSNGELFGALEGLGLSAEDLELLLLDERMIRVEMDPERVPTLDDLLTNDEILSYIHDSLEAKTDGAEDGDQVPSTIPGTNALETTTKTTKAPFESNPTSATNVYPQYIPHNSPIVQQMQKHLNMQPGRAVQDWVQHSNHLPHPVVNGLQGQSQPIHNGEWTSLHILANTGVPVDDCHTPQTLLNGKVSEPEGDHHWRQAHQRQHYLQQQQALVQIPLPHSHAKHPANLNGVCGIPNTLTEYLPAGKQQWQDYSYCPPGQTTLNSNPPGQTTLNSNPPGQTTLNSNPPRQTTLNSNPTGQTTLNSNPPRQTTLNSNPPRKTTLNSNPPGQTTLNSNPPGQTTLNSNPTGKTTLNSNPTGKTTLNSNPPGQTTLNSNPPGETTLNSNPSGKTTLNSNPPGKTTLNSNPPGKTTLNSNPPGKTTLNSNPPGKTTQNSNPPGKTTLNSNPPGKTTLNSNPPGKTTLNSNPPGKTTLNSNPPGKTTLNSNPPGKTTLNSNPPGQTTLNSNPSGQTTLYSNPSGQTTLNSNPSGETILNSNPCLNDGQVPLLTHTTVDVCMNYTMADVPGMDYTINRCTYGGNGQHHATGAAVSSYQRMNHKQQQQEKLPPPLAQVQCPPPSATVEQILVVGHSSLEANGMVTSDIPHQPNHSKMENGCILNGTYSGGCVLPNRSGAL</sequence>
<dbReference type="GeneTree" id="ENSGT00940000154486"/>
<evidence type="ECO:0000256" key="14">
    <source>
        <dbReference type="SAM" id="MobiDB-lite"/>
    </source>
</evidence>
<keyword evidence="11" id="KW-0010">Activator</keyword>
<dbReference type="Gene3D" id="4.10.280.10">
    <property type="entry name" value="Helix-loop-helix DNA-binding domain"/>
    <property type="match status" value="1"/>
</dbReference>